<dbReference type="Pfam" id="PF02146">
    <property type="entry name" value="SIR2"/>
    <property type="match status" value="1"/>
</dbReference>
<accession>A0A0A5G1F5</accession>
<gene>
    <name evidence="6" type="ORF">N784_03515</name>
</gene>
<dbReference type="EC" id="2.3.1.286" evidence="1"/>
<dbReference type="Gene3D" id="3.30.1600.10">
    <property type="entry name" value="SIR2/SIRT2 'Small Domain"/>
    <property type="match status" value="1"/>
</dbReference>
<keyword evidence="2" id="KW-0808">Transferase</keyword>
<dbReference type="InterPro" id="IPR026590">
    <property type="entry name" value="Ssirtuin_cat_dom"/>
</dbReference>
<keyword evidence="4" id="KW-0862">Zinc</keyword>
<feature type="active site" description="Proton acceptor" evidence="4">
    <location>
        <position position="121"/>
    </location>
</feature>
<dbReference type="InterPro" id="IPR050134">
    <property type="entry name" value="NAD-dep_sirtuin_deacylases"/>
</dbReference>
<dbReference type="GO" id="GO:0070403">
    <property type="term" value="F:NAD+ binding"/>
    <property type="evidence" value="ECO:0007669"/>
    <property type="project" value="InterPro"/>
</dbReference>
<evidence type="ECO:0000313" key="6">
    <source>
        <dbReference type="EMBL" id="KGX86931.1"/>
    </source>
</evidence>
<dbReference type="SUPFAM" id="SSF52467">
    <property type="entry name" value="DHS-like NAD/FAD-binding domain"/>
    <property type="match status" value="1"/>
</dbReference>
<dbReference type="AlphaFoldDB" id="A0A0A5G1F5"/>
<dbReference type="CDD" id="cd01407">
    <property type="entry name" value="SIR2-fam"/>
    <property type="match status" value="1"/>
</dbReference>
<comment type="caution">
    <text evidence="6">The sequence shown here is derived from an EMBL/GenBank/DDBJ whole genome shotgun (WGS) entry which is preliminary data.</text>
</comment>
<dbReference type="InterPro" id="IPR029035">
    <property type="entry name" value="DHS-like_NAD/FAD-binding_dom"/>
</dbReference>
<feature type="binding site" evidence="4">
    <location>
        <position position="149"/>
    </location>
    <ligand>
        <name>Zn(2+)</name>
        <dbReference type="ChEBI" id="CHEBI:29105"/>
    </ligand>
</feature>
<feature type="binding site" evidence="4">
    <location>
        <position position="132"/>
    </location>
    <ligand>
        <name>Zn(2+)</name>
        <dbReference type="ChEBI" id="CHEBI:29105"/>
    </ligand>
</feature>
<dbReference type="NCBIfam" id="NF001754">
    <property type="entry name" value="PRK00481.1-4"/>
    <property type="match status" value="1"/>
</dbReference>
<dbReference type="STRING" id="1385512.N784_03515"/>
<feature type="binding site" evidence="4">
    <location>
        <position position="129"/>
    </location>
    <ligand>
        <name>Zn(2+)</name>
        <dbReference type="ChEBI" id="CHEBI:29105"/>
    </ligand>
</feature>
<dbReference type="Proteomes" id="UP000030401">
    <property type="component" value="Unassembled WGS sequence"/>
</dbReference>
<protein>
    <recommendedName>
        <fullName evidence="1">protein acetyllysine N-acetyltransferase</fullName>
        <ecNumber evidence="1">2.3.1.286</ecNumber>
    </recommendedName>
</protein>
<feature type="binding site" evidence="4">
    <location>
        <position position="158"/>
    </location>
    <ligand>
        <name>Zn(2+)</name>
        <dbReference type="ChEBI" id="CHEBI:29105"/>
    </ligand>
</feature>
<evidence type="ECO:0000256" key="2">
    <source>
        <dbReference type="ARBA" id="ARBA00022679"/>
    </source>
</evidence>
<dbReference type="InterPro" id="IPR026591">
    <property type="entry name" value="Sirtuin_cat_small_dom_sf"/>
</dbReference>
<evidence type="ECO:0000259" key="5">
    <source>
        <dbReference type="PROSITE" id="PS50305"/>
    </source>
</evidence>
<dbReference type="Gene3D" id="3.40.50.1220">
    <property type="entry name" value="TPP-binding domain"/>
    <property type="match status" value="1"/>
</dbReference>
<feature type="domain" description="Deacetylase sirtuin-type" evidence="5">
    <location>
        <begin position="1"/>
        <end position="248"/>
    </location>
</feature>
<dbReference type="GO" id="GO:0046872">
    <property type="term" value="F:metal ion binding"/>
    <property type="evidence" value="ECO:0007669"/>
    <property type="project" value="UniProtKB-KW"/>
</dbReference>
<dbReference type="EMBL" id="AVPG01000010">
    <property type="protein sequence ID" value="KGX86931.1"/>
    <property type="molecule type" value="Genomic_DNA"/>
</dbReference>
<name>A0A0A5G1F5_9BACI</name>
<dbReference type="RefSeq" id="WP_036834080.1">
    <property type="nucleotide sequence ID" value="NZ_AVPG01000010.1"/>
</dbReference>
<evidence type="ECO:0000256" key="3">
    <source>
        <dbReference type="ARBA" id="ARBA00023027"/>
    </source>
</evidence>
<evidence type="ECO:0000313" key="7">
    <source>
        <dbReference type="Proteomes" id="UP000030401"/>
    </source>
</evidence>
<proteinExistence type="predicted"/>
<dbReference type="OrthoDB" id="9800582at2"/>
<reference evidence="6 7" key="1">
    <citation type="submission" date="2013-08" db="EMBL/GenBank/DDBJ databases">
        <authorList>
            <person name="Huang J."/>
            <person name="Wang G."/>
        </authorList>
    </citation>
    <scope>NUCLEOTIDE SEQUENCE [LARGE SCALE GENOMIC DNA]</scope>
    <source>
        <strain evidence="6 7">JSM 072002</strain>
    </source>
</reference>
<keyword evidence="3" id="KW-0520">NAD</keyword>
<dbReference type="eggNOG" id="COG0846">
    <property type="taxonomic scope" value="Bacteria"/>
</dbReference>
<keyword evidence="4" id="KW-0479">Metal-binding</keyword>
<evidence type="ECO:0000256" key="1">
    <source>
        <dbReference type="ARBA" id="ARBA00012928"/>
    </source>
</evidence>
<keyword evidence="7" id="KW-1185">Reference proteome</keyword>
<dbReference type="InterPro" id="IPR003000">
    <property type="entry name" value="Sirtuin"/>
</dbReference>
<organism evidence="6 7">
    <name type="scientific">Pontibacillus litoralis JSM 072002</name>
    <dbReference type="NCBI Taxonomy" id="1385512"/>
    <lineage>
        <taxon>Bacteria</taxon>
        <taxon>Bacillati</taxon>
        <taxon>Bacillota</taxon>
        <taxon>Bacilli</taxon>
        <taxon>Bacillales</taxon>
        <taxon>Bacillaceae</taxon>
        <taxon>Pontibacillus</taxon>
    </lineage>
</organism>
<dbReference type="GO" id="GO:0017136">
    <property type="term" value="F:histone deacetylase activity, NAD-dependent"/>
    <property type="evidence" value="ECO:0007669"/>
    <property type="project" value="TreeGrafter"/>
</dbReference>
<sequence>MEQLQAITEQIKRANHIVILTGAGVSTASGIPDFRSTDGIWEQDRSREYYMSADYFFKDPVDFWNKYKQIFRIKLMGQYGPNDVHTFLKQLENNNKEISIITQNVDGLHAQAGNKHVVEYHGSLRTATCPSCGANYDLNYILQSETPTCVKSFGNHSCGDILKPDIVLFGDAITEHDKAEAIIDQADFLLVLGTSLFVMPFNFLPEYASMQNVPTALINGEPTLKDRLFDYVIHDDLSKVVEQMKAQL</sequence>
<dbReference type="PANTHER" id="PTHR11085">
    <property type="entry name" value="NAD-DEPENDENT PROTEIN DEACYLASE SIRTUIN-5, MITOCHONDRIAL-RELATED"/>
    <property type="match status" value="1"/>
</dbReference>
<dbReference type="PANTHER" id="PTHR11085:SF4">
    <property type="entry name" value="NAD-DEPENDENT PROTEIN DEACYLASE"/>
    <property type="match status" value="1"/>
</dbReference>
<evidence type="ECO:0000256" key="4">
    <source>
        <dbReference type="PROSITE-ProRule" id="PRU00236"/>
    </source>
</evidence>
<dbReference type="PROSITE" id="PS50305">
    <property type="entry name" value="SIRTUIN"/>
    <property type="match status" value="1"/>
</dbReference>